<dbReference type="HOGENOM" id="CLU_1831857_0_0_3"/>
<dbReference type="Proteomes" id="UP000010475">
    <property type="component" value="Chromosome"/>
</dbReference>
<dbReference type="AlphaFoldDB" id="K9X126"/>
<dbReference type="RefSeq" id="WP_015209562.1">
    <property type="nucleotide sequence ID" value="NC_019757.1"/>
</dbReference>
<dbReference type="EMBL" id="CP003642">
    <property type="protein sequence ID" value="AFZ26320.1"/>
    <property type="molecule type" value="Genomic_DNA"/>
</dbReference>
<organism evidence="1 2">
    <name type="scientific">Cylindrospermum stagnale PCC 7417</name>
    <dbReference type="NCBI Taxonomy" id="56107"/>
    <lineage>
        <taxon>Bacteria</taxon>
        <taxon>Bacillati</taxon>
        <taxon>Cyanobacteriota</taxon>
        <taxon>Cyanophyceae</taxon>
        <taxon>Nostocales</taxon>
        <taxon>Nostocaceae</taxon>
        <taxon>Cylindrospermum</taxon>
    </lineage>
</organism>
<evidence type="ECO:0000313" key="1">
    <source>
        <dbReference type="EMBL" id="AFZ26320.1"/>
    </source>
</evidence>
<evidence type="ECO:0000313" key="2">
    <source>
        <dbReference type="Proteomes" id="UP000010475"/>
    </source>
</evidence>
<protein>
    <submittedName>
        <fullName evidence="1">Uncharacterized protein</fullName>
    </submittedName>
</protein>
<sequence length="140" mass="16601">MKIKLSHNVYARHYIENKPFNQPQDFQAGQELIVNKENIQNLPNGDWQICYFDSDKEVTYPFIITQDEIKIVTTKEILCLSVIESEFEELIKIPRIKELIDSEKVVIYLYDSDNVCESLDTYEPFQTYYKKLSEIYSAEQ</sequence>
<accession>K9X126</accession>
<keyword evidence="2" id="KW-1185">Reference proteome</keyword>
<gene>
    <name evidence="1" type="ORF">Cylst_4221</name>
</gene>
<name>K9X126_9NOST</name>
<reference evidence="1 2" key="1">
    <citation type="submission" date="2012-06" db="EMBL/GenBank/DDBJ databases">
        <title>Finished chromosome of genome of Cylindrospermum stagnale PCC 7417.</title>
        <authorList>
            <consortium name="US DOE Joint Genome Institute"/>
            <person name="Gugger M."/>
            <person name="Coursin T."/>
            <person name="Rippka R."/>
            <person name="Tandeau De Marsac N."/>
            <person name="Huntemann M."/>
            <person name="Wei C.-L."/>
            <person name="Han J."/>
            <person name="Detter J.C."/>
            <person name="Han C."/>
            <person name="Tapia R."/>
            <person name="Chen A."/>
            <person name="Kyrpides N."/>
            <person name="Mavromatis K."/>
            <person name="Markowitz V."/>
            <person name="Szeto E."/>
            <person name="Ivanova N."/>
            <person name="Pagani I."/>
            <person name="Pati A."/>
            <person name="Goodwin L."/>
            <person name="Nordberg H.P."/>
            <person name="Cantor M.N."/>
            <person name="Hua S.X."/>
            <person name="Woyke T."/>
            <person name="Kerfeld C.A."/>
        </authorList>
    </citation>
    <scope>NUCLEOTIDE SEQUENCE [LARGE SCALE GENOMIC DNA]</scope>
    <source>
        <strain evidence="1 2">PCC 7417</strain>
    </source>
</reference>
<proteinExistence type="predicted"/>
<dbReference type="STRING" id="56107.Cylst_4221"/>
<dbReference type="KEGG" id="csg:Cylst_4221"/>